<evidence type="ECO:0000313" key="3">
    <source>
        <dbReference type="EMBL" id="CCO16060.1"/>
    </source>
</evidence>
<keyword evidence="2" id="KW-0812">Transmembrane</keyword>
<proteinExistence type="predicted"/>
<keyword evidence="2" id="KW-0472">Membrane</keyword>
<protein>
    <submittedName>
        <fullName evidence="3">Uncharacterized protein</fullName>
    </submittedName>
</protein>
<feature type="region of interest" description="Disordered" evidence="1">
    <location>
        <begin position="106"/>
        <end position="141"/>
    </location>
</feature>
<dbReference type="Proteomes" id="UP000198341">
    <property type="component" value="Chromosome 4"/>
</dbReference>
<gene>
    <name evidence="3" type="ORF">Bathy04g01710</name>
</gene>
<feature type="transmembrane region" description="Helical" evidence="2">
    <location>
        <begin position="49"/>
        <end position="65"/>
    </location>
</feature>
<dbReference type="GeneID" id="19016196"/>
<organism evidence="3 4">
    <name type="scientific">Bathycoccus prasinos</name>
    <dbReference type="NCBI Taxonomy" id="41875"/>
    <lineage>
        <taxon>Eukaryota</taxon>
        <taxon>Viridiplantae</taxon>
        <taxon>Chlorophyta</taxon>
        <taxon>Mamiellophyceae</taxon>
        <taxon>Mamiellales</taxon>
        <taxon>Bathycoccaceae</taxon>
        <taxon>Bathycoccus</taxon>
    </lineage>
</organism>
<evidence type="ECO:0000313" key="4">
    <source>
        <dbReference type="Proteomes" id="UP000198341"/>
    </source>
</evidence>
<reference evidence="3 4" key="1">
    <citation type="submission" date="2011-10" db="EMBL/GenBank/DDBJ databases">
        <authorList>
            <person name="Genoscope - CEA"/>
        </authorList>
    </citation>
    <scope>NUCLEOTIDE SEQUENCE [LARGE SCALE GENOMIC DNA]</scope>
    <source>
        <strain evidence="3 4">RCC 1105</strain>
    </source>
</reference>
<evidence type="ECO:0000256" key="1">
    <source>
        <dbReference type="SAM" id="MobiDB-lite"/>
    </source>
</evidence>
<dbReference type="AlphaFoldDB" id="K8EUC7"/>
<name>K8EUC7_9CHLO</name>
<feature type="compositionally biased region" description="Basic and acidic residues" evidence="1">
    <location>
        <begin position="158"/>
        <end position="174"/>
    </location>
</feature>
<feature type="compositionally biased region" description="Basic and acidic residues" evidence="1">
    <location>
        <begin position="106"/>
        <end position="119"/>
    </location>
</feature>
<keyword evidence="2" id="KW-1133">Transmembrane helix</keyword>
<sequence>MATFTTLQREYRRTDGTVVSLPPGTIKLLEKKKSDVHVFLNKDRTKTKLVKLFLLVMLAWMVFAMQSHPDVKKTRGVISGPKAFSLFGGRKDLRHTSLEQRDMLRKQKAEERERRDVERYGATNPALRGSSELEMTGKRKDNRIDWKEKVNELGREYKENRRRAERENRWDGKAQKYGMLSSRGGGGDAS</sequence>
<accession>K8EUC7</accession>
<dbReference type="EMBL" id="FO082275">
    <property type="protein sequence ID" value="CCO16060.1"/>
    <property type="molecule type" value="Genomic_DNA"/>
</dbReference>
<dbReference type="RefSeq" id="XP_007513535.1">
    <property type="nucleotide sequence ID" value="XM_007513473.1"/>
</dbReference>
<evidence type="ECO:0000256" key="2">
    <source>
        <dbReference type="SAM" id="Phobius"/>
    </source>
</evidence>
<dbReference type="KEGG" id="bpg:Bathy04g01710"/>
<keyword evidence="4" id="KW-1185">Reference proteome</keyword>
<feature type="region of interest" description="Disordered" evidence="1">
    <location>
        <begin position="158"/>
        <end position="190"/>
    </location>
</feature>